<keyword evidence="3" id="KW-1185">Reference proteome</keyword>
<feature type="region of interest" description="Disordered" evidence="1">
    <location>
        <begin position="63"/>
        <end position="102"/>
    </location>
</feature>
<accession>A0A834I6K2</accession>
<organism evidence="2 3">
    <name type="scientific">Rhynchophorus ferrugineus</name>
    <name type="common">Red palm weevil</name>
    <name type="synonym">Curculio ferrugineus</name>
    <dbReference type="NCBI Taxonomy" id="354439"/>
    <lineage>
        <taxon>Eukaryota</taxon>
        <taxon>Metazoa</taxon>
        <taxon>Ecdysozoa</taxon>
        <taxon>Arthropoda</taxon>
        <taxon>Hexapoda</taxon>
        <taxon>Insecta</taxon>
        <taxon>Pterygota</taxon>
        <taxon>Neoptera</taxon>
        <taxon>Endopterygota</taxon>
        <taxon>Coleoptera</taxon>
        <taxon>Polyphaga</taxon>
        <taxon>Cucujiformia</taxon>
        <taxon>Curculionidae</taxon>
        <taxon>Dryophthorinae</taxon>
        <taxon>Rhynchophorus</taxon>
    </lineage>
</organism>
<comment type="caution">
    <text evidence="2">The sequence shown here is derived from an EMBL/GenBank/DDBJ whole genome shotgun (WGS) entry which is preliminary data.</text>
</comment>
<protein>
    <submittedName>
        <fullName evidence="2">Uncharacterized protein</fullName>
    </submittedName>
</protein>
<dbReference type="Proteomes" id="UP000625711">
    <property type="component" value="Unassembled WGS sequence"/>
</dbReference>
<dbReference type="EMBL" id="JAACXV010014355">
    <property type="protein sequence ID" value="KAF7268002.1"/>
    <property type="molecule type" value="Genomic_DNA"/>
</dbReference>
<name>A0A834I6K2_RHYFE</name>
<evidence type="ECO:0000256" key="1">
    <source>
        <dbReference type="SAM" id="MobiDB-lite"/>
    </source>
</evidence>
<dbReference type="AlphaFoldDB" id="A0A834I6K2"/>
<gene>
    <name evidence="2" type="ORF">GWI33_018803</name>
</gene>
<evidence type="ECO:0000313" key="3">
    <source>
        <dbReference type="Proteomes" id="UP000625711"/>
    </source>
</evidence>
<evidence type="ECO:0000313" key="2">
    <source>
        <dbReference type="EMBL" id="KAF7268002.1"/>
    </source>
</evidence>
<reference evidence="2" key="1">
    <citation type="submission" date="2020-08" db="EMBL/GenBank/DDBJ databases">
        <title>Genome sequencing and assembly of the red palm weevil Rhynchophorus ferrugineus.</title>
        <authorList>
            <person name="Dias G.B."/>
            <person name="Bergman C.M."/>
            <person name="Manee M."/>
        </authorList>
    </citation>
    <scope>NUCLEOTIDE SEQUENCE</scope>
    <source>
        <strain evidence="2">AA-2017</strain>
        <tissue evidence="2">Whole larva</tissue>
    </source>
</reference>
<proteinExistence type="predicted"/>
<sequence length="161" mass="18120">MPENHYGTRTGIIRTEGVRVRSANDASWTDIIQLPSSPRYYVRLNGGTGPPHLRPRIVSYRTNQEERNIVNNNSKGRSGVDDDDDDGQGHQGEIPRRRPLCGRVNPSQWPDTCWESRVPRTEISFGEERVGAGEGTLSLALSLCGRRPPLLRFKKRTVRGD</sequence>